<evidence type="ECO:0000313" key="18">
    <source>
        <dbReference type="Proteomes" id="UP000256695"/>
    </source>
</evidence>
<evidence type="ECO:0000256" key="5">
    <source>
        <dbReference type="ARBA" id="ARBA00022960"/>
    </source>
</evidence>
<keyword evidence="17" id="KW-0131">Cell cycle</keyword>
<dbReference type="PANTHER" id="PTHR30474:SF2">
    <property type="entry name" value="PEPTIDOGLYCAN GLYCOSYLTRANSFERASE FTSW-RELATED"/>
    <property type="match status" value="1"/>
</dbReference>
<evidence type="ECO:0000256" key="4">
    <source>
        <dbReference type="ARBA" id="ARBA00022692"/>
    </source>
</evidence>
<keyword evidence="2" id="KW-0328">Glycosyltransferase</keyword>
<dbReference type="GO" id="GO:0051301">
    <property type="term" value="P:cell division"/>
    <property type="evidence" value="ECO:0007669"/>
    <property type="project" value="UniProtKB-KW"/>
</dbReference>
<feature type="transmembrane region" description="Helical" evidence="16">
    <location>
        <begin position="299"/>
        <end position="318"/>
    </location>
</feature>
<evidence type="ECO:0000256" key="14">
    <source>
        <dbReference type="ARBA" id="ARBA00044770"/>
    </source>
</evidence>
<comment type="catalytic activity">
    <reaction evidence="15">
        <text>[GlcNAc-(1-&gt;4)-Mur2Ac(oyl-L-Ala-gamma-D-Glu-L-Lys-D-Ala-D-Ala)](n)-di-trans,octa-cis-undecaprenyl diphosphate + beta-D-GlcNAc-(1-&gt;4)-Mur2Ac(oyl-L-Ala-gamma-D-Glu-L-Lys-D-Ala-D-Ala)-di-trans,octa-cis-undecaprenyl diphosphate = [GlcNAc-(1-&gt;4)-Mur2Ac(oyl-L-Ala-gamma-D-Glu-L-Lys-D-Ala-D-Ala)](n+1)-di-trans,octa-cis-undecaprenyl diphosphate + di-trans,octa-cis-undecaprenyl diphosphate + H(+)</text>
        <dbReference type="Rhea" id="RHEA:23708"/>
        <dbReference type="Rhea" id="RHEA-COMP:9602"/>
        <dbReference type="Rhea" id="RHEA-COMP:9603"/>
        <dbReference type="ChEBI" id="CHEBI:15378"/>
        <dbReference type="ChEBI" id="CHEBI:58405"/>
        <dbReference type="ChEBI" id="CHEBI:60033"/>
        <dbReference type="ChEBI" id="CHEBI:78435"/>
        <dbReference type="EC" id="2.4.99.28"/>
    </reaction>
</comment>
<evidence type="ECO:0000256" key="10">
    <source>
        <dbReference type="ARBA" id="ARBA00033270"/>
    </source>
</evidence>
<evidence type="ECO:0000256" key="15">
    <source>
        <dbReference type="ARBA" id="ARBA00049902"/>
    </source>
</evidence>
<name>A0A3D8J9M8_9HELI</name>
<feature type="transmembrane region" description="Helical" evidence="16">
    <location>
        <begin position="195"/>
        <end position="213"/>
    </location>
</feature>
<feature type="transmembrane region" description="Helical" evidence="16">
    <location>
        <begin position="107"/>
        <end position="127"/>
    </location>
</feature>
<comment type="similarity">
    <text evidence="11">Belongs to the SEDS family. FtsW subfamily.</text>
</comment>
<dbReference type="EMBL" id="NXLX01000009">
    <property type="protein sequence ID" value="RDU73591.1"/>
    <property type="molecule type" value="Genomic_DNA"/>
</dbReference>
<reference evidence="17 18" key="1">
    <citation type="submission" date="2018-04" db="EMBL/GenBank/DDBJ databases">
        <title>Novel Campyloabacter and Helicobacter Species and Strains.</title>
        <authorList>
            <person name="Mannion A.J."/>
            <person name="Shen Z."/>
            <person name="Fox J.G."/>
        </authorList>
    </citation>
    <scope>NUCLEOTIDE SEQUENCE [LARGE SCALE GENOMIC DNA]</scope>
    <source>
        <strain evidence="17 18">MIT 04-9362</strain>
    </source>
</reference>
<keyword evidence="18" id="KW-1185">Reference proteome</keyword>
<feature type="transmembrane region" description="Helical" evidence="16">
    <location>
        <begin position="361"/>
        <end position="385"/>
    </location>
</feature>
<dbReference type="GO" id="GO:0015648">
    <property type="term" value="F:lipid-linked peptidoglycan transporter activity"/>
    <property type="evidence" value="ECO:0007669"/>
    <property type="project" value="TreeGrafter"/>
</dbReference>
<proteinExistence type="inferred from homology"/>
<dbReference type="EC" id="2.4.99.28" evidence="14"/>
<keyword evidence="3" id="KW-0808">Transferase</keyword>
<keyword evidence="5" id="KW-0133">Cell shape</keyword>
<evidence type="ECO:0000256" key="8">
    <source>
        <dbReference type="ARBA" id="ARBA00023136"/>
    </source>
</evidence>
<protein>
    <recommendedName>
        <fullName evidence="12">Probable peptidoglycan glycosyltransferase FtsW</fullName>
        <ecNumber evidence="14">2.4.99.28</ecNumber>
    </recommendedName>
    <alternativeName>
        <fullName evidence="13">Cell division protein FtsW</fullName>
    </alternativeName>
    <alternativeName>
        <fullName evidence="10">Cell wall polymerase</fullName>
    </alternativeName>
    <alternativeName>
        <fullName evidence="9">Peptidoglycan polymerase</fullName>
    </alternativeName>
</protein>
<evidence type="ECO:0000256" key="13">
    <source>
        <dbReference type="ARBA" id="ARBA00041418"/>
    </source>
</evidence>
<evidence type="ECO:0000256" key="6">
    <source>
        <dbReference type="ARBA" id="ARBA00022984"/>
    </source>
</evidence>
<dbReference type="GO" id="GO:0008360">
    <property type="term" value="P:regulation of cell shape"/>
    <property type="evidence" value="ECO:0007669"/>
    <property type="project" value="UniProtKB-KW"/>
</dbReference>
<evidence type="ECO:0000256" key="1">
    <source>
        <dbReference type="ARBA" id="ARBA00004141"/>
    </source>
</evidence>
<dbReference type="PANTHER" id="PTHR30474">
    <property type="entry name" value="CELL CYCLE PROTEIN"/>
    <property type="match status" value="1"/>
</dbReference>
<feature type="transmembrane region" description="Helical" evidence="16">
    <location>
        <begin position="148"/>
        <end position="166"/>
    </location>
</feature>
<evidence type="ECO:0000256" key="16">
    <source>
        <dbReference type="SAM" id="Phobius"/>
    </source>
</evidence>
<dbReference type="InterPro" id="IPR001182">
    <property type="entry name" value="FtsW/RodA"/>
</dbReference>
<dbReference type="Pfam" id="PF01098">
    <property type="entry name" value="FTSW_RODA_SPOVE"/>
    <property type="match status" value="1"/>
</dbReference>
<evidence type="ECO:0000256" key="7">
    <source>
        <dbReference type="ARBA" id="ARBA00022989"/>
    </source>
</evidence>
<keyword evidence="4 16" id="KW-0812">Transmembrane</keyword>
<feature type="transmembrane region" description="Helical" evidence="16">
    <location>
        <begin position="44"/>
        <end position="62"/>
    </location>
</feature>
<dbReference type="Proteomes" id="UP000256695">
    <property type="component" value="Unassembled WGS sequence"/>
</dbReference>
<dbReference type="GO" id="GO:0009252">
    <property type="term" value="P:peptidoglycan biosynthetic process"/>
    <property type="evidence" value="ECO:0007669"/>
    <property type="project" value="UniProtKB-KW"/>
</dbReference>
<evidence type="ECO:0000313" key="17">
    <source>
        <dbReference type="EMBL" id="RDU73591.1"/>
    </source>
</evidence>
<feature type="transmembrane region" description="Helical" evidence="16">
    <location>
        <begin position="69"/>
        <end position="87"/>
    </location>
</feature>
<keyword evidence="17" id="KW-0132">Cell division</keyword>
<evidence type="ECO:0000256" key="12">
    <source>
        <dbReference type="ARBA" id="ARBA00041185"/>
    </source>
</evidence>
<feature type="transmembrane region" description="Helical" evidence="16">
    <location>
        <begin position="7"/>
        <end position="24"/>
    </location>
</feature>
<comment type="caution">
    <text evidence="17">The sequence shown here is derived from an EMBL/GenBank/DDBJ whole genome shotgun (WGS) entry which is preliminary data.</text>
</comment>
<evidence type="ECO:0000256" key="9">
    <source>
        <dbReference type="ARBA" id="ARBA00032370"/>
    </source>
</evidence>
<comment type="subcellular location">
    <subcellularLocation>
        <location evidence="1">Membrane</location>
        <topology evidence="1">Multi-pass membrane protein</topology>
    </subcellularLocation>
</comment>
<keyword evidence="6" id="KW-0573">Peptidoglycan synthesis</keyword>
<evidence type="ECO:0000256" key="3">
    <source>
        <dbReference type="ARBA" id="ARBA00022679"/>
    </source>
</evidence>
<feature type="transmembrane region" description="Helical" evidence="16">
    <location>
        <begin position="330"/>
        <end position="355"/>
    </location>
</feature>
<sequence length="393" mass="43733">MPDIKLFIYTTMLITVGTIMSYSLSTYPTILYHYDSLHFFSREFGVAFAGILIMWSISYFDMDKVLKKIGIFFLLLFSIIIIAFTFLPESIAPTISGARRWLKIPISPIAIAPVEFFKIGFIWFLSWSLTRKYAEKETSKSFKFVEELFLMLPYAVLFIIILIFVAFIQNDLGQTVLLGVIMASMILLSGGSFRVIAFSGILAVIGIAFSIFLRPHRINRIKTWWSGIQDPILALLPKDVANFIKTENLPEPYQILNATQAIQNGGFTGQGIGEGVVKLGFLSDVHTDMVLAGISEETGLIGLGICFFLFFLIVFRIFKIANRMQETPHFLFCMGVGLMISFSLIINALGIAAIIPLKGIAVPFLTYGGSSLLANCIAIGLVLALSKKAKNLY</sequence>
<organism evidence="17 18">
    <name type="scientific">Helicobacter anseris</name>
    <dbReference type="NCBI Taxonomy" id="375926"/>
    <lineage>
        <taxon>Bacteria</taxon>
        <taxon>Pseudomonadati</taxon>
        <taxon>Campylobacterota</taxon>
        <taxon>Epsilonproteobacteria</taxon>
        <taxon>Campylobacterales</taxon>
        <taxon>Helicobacteraceae</taxon>
        <taxon>Helicobacter</taxon>
    </lineage>
</organism>
<dbReference type="RefSeq" id="WP_115579063.1">
    <property type="nucleotide sequence ID" value="NZ_NXLX01000009.1"/>
</dbReference>
<keyword evidence="7 16" id="KW-1133">Transmembrane helix</keyword>
<evidence type="ECO:0000256" key="2">
    <source>
        <dbReference type="ARBA" id="ARBA00022676"/>
    </source>
</evidence>
<dbReference type="OrthoDB" id="9768187at2"/>
<accession>A0A3D8J9M8</accession>
<dbReference type="GO" id="GO:0032153">
    <property type="term" value="C:cell division site"/>
    <property type="evidence" value="ECO:0007669"/>
    <property type="project" value="TreeGrafter"/>
</dbReference>
<dbReference type="GO" id="GO:0005886">
    <property type="term" value="C:plasma membrane"/>
    <property type="evidence" value="ECO:0007669"/>
    <property type="project" value="TreeGrafter"/>
</dbReference>
<evidence type="ECO:0000256" key="11">
    <source>
        <dbReference type="ARBA" id="ARBA00038053"/>
    </source>
</evidence>
<dbReference type="GO" id="GO:0008955">
    <property type="term" value="F:peptidoglycan glycosyltransferase activity"/>
    <property type="evidence" value="ECO:0007669"/>
    <property type="project" value="UniProtKB-EC"/>
</dbReference>
<dbReference type="AlphaFoldDB" id="A0A3D8J9M8"/>
<gene>
    <name evidence="17" type="ORF">CQA57_04630</name>
</gene>
<keyword evidence="8 16" id="KW-0472">Membrane</keyword>